<protein>
    <submittedName>
        <fullName evidence="9">Tumor necrosis factor ligand superfamily member 15</fullName>
    </submittedName>
</protein>
<dbReference type="Proteomes" id="UP000515159">
    <property type="component" value="Chromosome 10"/>
</dbReference>
<evidence type="ECO:0000256" key="4">
    <source>
        <dbReference type="ARBA" id="ARBA00023136"/>
    </source>
</evidence>
<dbReference type="CDD" id="cd00184">
    <property type="entry name" value="TNF"/>
    <property type="match status" value="1"/>
</dbReference>
<dbReference type="InParanoid" id="A0A6P8SG75"/>
<evidence type="ECO:0000256" key="1">
    <source>
        <dbReference type="ARBA" id="ARBA00004370"/>
    </source>
</evidence>
<feature type="domain" description="THD" evidence="7">
    <location>
        <begin position="94"/>
        <end position="248"/>
    </location>
</feature>
<evidence type="ECO:0000256" key="5">
    <source>
        <dbReference type="SAM" id="MobiDB-lite"/>
    </source>
</evidence>
<dbReference type="PANTHER" id="PTHR11471:SF24">
    <property type="entry name" value="TUMOR NECROSIS FACTOR LIGAND SUPERFAMILY MEMBER 15"/>
    <property type="match status" value="1"/>
</dbReference>
<keyword evidence="4 6" id="KW-0472">Membrane</keyword>
<feature type="transmembrane region" description="Helical" evidence="6">
    <location>
        <begin position="34"/>
        <end position="54"/>
    </location>
</feature>
<dbReference type="GeneID" id="117368389"/>
<comment type="subcellular location">
    <subcellularLocation>
        <location evidence="1">Membrane</location>
    </subcellularLocation>
</comment>
<dbReference type="SMART" id="SM00207">
    <property type="entry name" value="TNF"/>
    <property type="match status" value="1"/>
</dbReference>
<dbReference type="AlphaFoldDB" id="A0A6P8SG75"/>
<evidence type="ECO:0000259" key="7">
    <source>
        <dbReference type="PROSITE" id="PS50049"/>
    </source>
</evidence>
<dbReference type="GO" id="GO:0005125">
    <property type="term" value="F:cytokine activity"/>
    <property type="evidence" value="ECO:0007669"/>
    <property type="project" value="UniProtKB-KW"/>
</dbReference>
<dbReference type="KEGG" id="gsh:117368389"/>
<feature type="region of interest" description="Disordered" evidence="5">
    <location>
        <begin position="1"/>
        <end position="25"/>
    </location>
</feature>
<evidence type="ECO:0000256" key="6">
    <source>
        <dbReference type="SAM" id="Phobius"/>
    </source>
</evidence>
<dbReference type="InterPro" id="IPR006053">
    <property type="entry name" value="TNF"/>
</dbReference>
<dbReference type="CTD" id="9966"/>
<name>A0A6P8SG75_GEOSA</name>
<proteinExistence type="inferred from homology"/>
<evidence type="ECO:0000256" key="3">
    <source>
        <dbReference type="ARBA" id="ARBA00022514"/>
    </source>
</evidence>
<dbReference type="GO" id="GO:0005615">
    <property type="term" value="C:extracellular space"/>
    <property type="evidence" value="ECO:0007669"/>
    <property type="project" value="UniProtKB-KW"/>
</dbReference>
<evidence type="ECO:0000256" key="2">
    <source>
        <dbReference type="ARBA" id="ARBA00008670"/>
    </source>
</evidence>
<dbReference type="SUPFAM" id="SSF49842">
    <property type="entry name" value="TNF-like"/>
    <property type="match status" value="1"/>
</dbReference>
<dbReference type="PROSITE" id="PS50049">
    <property type="entry name" value="THD_2"/>
    <property type="match status" value="1"/>
</dbReference>
<keyword evidence="6" id="KW-1133">Transmembrane helix</keyword>
<dbReference type="InterPro" id="IPR006052">
    <property type="entry name" value="TNF_dom"/>
</dbReference>
<keyword evidence="6" id="KW-0812">Transmembrane</keyword>
<keyword evidence="3" id="KW-0202">Cytokine</keyword>
<reference evidence="9" key="1">
    <citation type="submission" date="2025-08" db="UniProtKB">
        <authorList>
            <consortium name="RefSeq"/>
        </authorList>
    </citation>
    <scope>IDENTIFICATION</scope>
</reference>
<dbReference type="PRINTS" id="PR01234">
    <property type="entry name" value="TNECROSISFCT"/>
</dbReference>
<dbReference type="GO" id="GO:0005164">
    <property type="term" value="F:tumor necrosis factor receptor binding"/>
    <property type="evidence" value="ECO:0007669"/>
    <property type="project" value="InterPro"/>
</dbReference>
<evidence type="ECO:0000313" key="8">
    <source>
        <dbReference type="Proteomes" id="UP000515159"/>
    </source>
</evidence>
<dbReference type="Pfam" id="PF00229">
    <property type="entry name" value="TNF"/>
    <property type="match status" value="1"/>
</dbReference>
<evidence type="ECO:0000313" key="9">
    <source>
        <dbReference type="RefSeq" id="XP_033817880.1"/>
    </source>
</evidence>
<dbReference type="FunCoup" id="A0A6P8SG75">
    <property type="interactions" value="530"/>
</dbReference>
<comment type="similarity">
    <text evidence="2">Belongs to the tumor necrosis factor family.</text>
</comment>
<dbReference type="RefSeq" id="XP_033817880.1">
    <property type="nucleotide sequence ID" value="XM_033961989.1"/>
</dbReference>
<dbReference type="OrthoDB" id="9936525at2759"/>
<accession>A0A6P8SG75</accession>
<dbReference type="GO" id="GO:0016020">
    <property type="term" value="C:membrane"/>
    <property type="evidence" value="ECO:0007669"/>
    <property type="project" value="UniProtKB-SubCell"/>
</dbReference>
<dbReference type="PANTHER" id="PTHR11471">
    <property type="entry name" value="TUMOR NECROSIS FACTOR FAMILY MEMBER"/>
    <property type="match status" value="1"/>
</dbReference>
<dbReference type="Gene3D" id="2.60.120.40">
    <property type="match status" value="1"/>
</dbReference>
<gene>
    <name evidence="9" type="primary">TNFSF15</name>
</gene>
<organism evidence="8 9">
    <name type="scientific">Geotrypetes seraphini</name>
    <name type="common">Gaboon caecilian</name>
    <name type="synonym">Caecilia seraphini</name>
    <dbReference type="NCBI Taxonomy" id="260995"/>
    <lineage>
        <taxon>Eukaryota</taxon>
        <taxon>Metazoa</taxon>
        <taxon>Chordata</taxon>
        <taxon>Craniata</taxon>
        <taxon>Vertebrata</taxon>
        <taxon>Euteleostomi</taxon>
        <taxon>Amphibia</taxon>
        <taxon>Gymnophiona</taxon>
        <taxon>Geotrypetes</taxon>
    </lineage>
</organism>
<keyword evidence="8" id="KW-1185">Reference proteome</keyword>
<dbReference type="GO" id="GO:0006955">
    <property type="term" value="P:immune response"/>
    <property type="evidence" value="ECO:0007669"/>
    <property type="project" value="InterPro"/>
</dbReference>
<dbReference type="InterPro" id="IPR008983">
    <property type="entry name" value="Tumour_necrosis_fac-like_dom"/>
</dbReference>
<sequence length="248" mass="27664">MEPATEMLQVDHEQGSTAKQRKPSKDLNLRKTQLALACCLICVCVQGISMVYLFSGQHRAAKEADSAVQVQNWSLSESISSQDAGSAKGNEEKPRAHLTGTIKQDHLDAIGDSQALPWEHHYGLAFLKKGMKYMNRSLEIPQSGDYFVYAQVTFRYYGLDCTNSKKKLNTNDHIIQVISKVTASYPVPATLLSGSKYLCEMTSKWHAPIYMGAVFYLKEGDRLMVNVSNITLVDATSEHRTFFGAFLL</sequence>